<comment type="subcellular location">
    <subcellularLocation>
        <location evidence="1">Plastid</location>
        <location evidence="1">Chloroplast</location>
    </subcellularLocation>
</comment>
<evidence type="ECO:0000256" key="9">
    <source>
        <dbReference type="ARBA" id="ARBA00022884"/>
    </source>
</evidence>
<feature type="region of interest" description="Disordered" evidence="12">
    <location>
        <begin position="384"/>
        <end position="403"/>
    </location>
</feature>
<dbReference type="InterPro" id="IPR007502">
    <property type="entry name" value="Helicase-assoc_dom"/>
</dbReference>
<keyword evidence="9" id="KW-0694">RNA-binding</keyword>
<dbReference type="Pfam" id="PF00271">
    <property type="entry name" value="Helicase_C"/>
    <property type="match status" value="1"/>
</dbReference>
<dbReference type="Pfam" id="PF04408">
    <property type="entry name" value="WHD_HA2"/>
    <property type="match status" value="1"/>
</dbReference>
<dbReference type="PROSITE" id="PS51192">
    <property type="entry name" value="HELICASE_ATP_BIND_1"/>
    <property type="match status" value="1"/>
</dbReference>
<dbReference type="Pfam" id="PF00270">
    <property type="entry name" value="DEAD"/>
    <property type="match status" value="1"/>
</dbReference>
<evidence type="ECO:0000256" key="1">
    <source>
        <dbReference type="ARBA" id="ARBA00004229"/>
    </source>
</evidence>
<dbReference type="CDD" id="cd18791">
    <property type="entry name" value="SF2_C_RHA"/>
    <property type="match status" value="1"/>
</dbReference>
<dbReference type="FunFam" id="3.40.50.300:FF:000819">
    <property type="entry name" value="ATP dependent RNA helicase, putative"/>
    <property type="match status" value="1"/>
</dbReference>
<dbReference type="Pfam" id="PF21010">
    <property type="entry name" value="HA2_C"/>
    <property type="match status" value="1"/>
</dbReference>
<dbReference type="PANTHER" id="PTHR18934">
    <property type="entry name" value="ATP-DEPENDENT RNA HELICASE"/>
    <property type="match status" value="1"/>
</dbReference>
<dbReference type="InterPro" id="IPR011545">
    <property type="entry name" value="DEAD/DEAH_box_helicase_dom"/>
</dbReference>
<dbReference type="SMART" id="SM00847">
    <property type="entry name" value="HA2"/>
    <property type="match status" value="1"/>
</dbReference>
<evidence type="ECO:0000256" key="10">
    <source>
        <dbReference type="ARBA" id="ARBA00022946"/>
    </source>
</evidence>
<evidence type="ECO:0000256" key="4">
    <source>
        <dbReference type="ARBA" id="ARBA00022640"/>
    </source>
</evidence>
<keyword evidence="4" id="KW-0934">Plastid</keyword>
<reference evidence="15" key="1">
    <citation type="submission" date="2023-08" db="EMBL/GenBank/DDBJ databases">
        <title>Black Yeasts Isolated from many extreme environments.</title>
        <authorList>
            <person name="Coleine C."/>
            <person name="Stajich J.E."/>
            <person name="Selbmann L."/>
        </authorList>
    </citation>
    <scope>NUCLEOTIDE SEQUENCE</scope>
    <source>
        <strain evidence="15">CCFEE 5401</strain>
    </source>
</reference>
<feature type="region of interest" description="Disordered" evidence="12">
    <location>
        <begin position="226"/>
        <end position="283"/>
    </location>
</feature>
<dbReference type="Proteomes" id="UP001310890">
    <property type="component" value="Unassembled WGS sequence"/>
</dbReference>
<feature type="compositionally biased region" description="Basic residues" evidence="12">
    <location>
        <begin position="1"/>
        <end position="10"/>
    </location>
</feature>
<feature type="region of interest" description="Disordered" evidence="12">
    <location>
        <begin position="1"/>
        <end position="45"/>
    </location>
</feature>
<comment type="catalytic activity">
    <reaction evidence="11">
        <text>ATP + H2O = ADP + phosphate + H(+)</text>
        <dbReference type="Rhea" id="RHEA:13065"/>
        <dbReference type="ChEBI" id="CHEBI:15377"/>
        <dbReference type="ChEBI" id="CHEBI:15378"/>
        <dbReference type="ChEBI" id="CHEBI:30616"/>
        <dbReference type="ChEBI" id="CHEBI:43474"/>
        <dbReference type="ChEBI" id="CHEBI:456216"/>
        <dbReference type="EC" id="3.6.4.13"/>
    </reaction>
</comment>
<keyword evidence="8" id="KW-0067">ATP-binding</keyword>
<keyword evidence="7" id="KW-0347">Helicase</keyword>
<dbReference type="Pfam" id="PF07717">
    <property type="entry name" value="OB_NTP_bind"/>
    <property type="match status" value="1"/>
</dbReference>
<name>A0AAN7TT61_9PEZI</name>
<dbReference type="GO" id="GO:0003723">
    <property type="term" value="F:RNA binding"/>
    <property type="evidence" value="ECO:0007669"/>
    <property type="project" value="UniProtKB-KW"/>
</dbReference>
<dbReference type="InterPro" id="IPR027417">
    <property type="entry name" value="P-loop_NTPase"/>
</dbReference>
<keyword evidence="5" id="KW-0547">Nucleotide-binding</keyword>
<keyword evidence="6" id="KW-0378">Hydrolase</keyword>
<dbReference type="SMART" id="SM00487">
    <property type="entry name" value="DEXDc"/>
    <property type="match status" value="1"/>
</dbReference>
<evidence type="ECO:0000313" key="15">
    <source>
        <dbReference type="EMBL" id="KAK5115541.1"/>
    </source>
</evidence>
<dbReference type="InterPro" id="IPR014001">
    <property type="entry name" value="Helicase_ATP-bd"/>
</dbReference>
<evidence type="ECO:0000256" key="6">
    <source>
        <dbReference type="ARBA" id="ARBA00022801"/>
    </source>
</evidence>
<dbReference type="SMART" id="SM00490">
    <property type="entry name" value="HELICc"/>
    <property type="match status" value="1"/>
</dbReference>
<dbReference type="PROSITE" id="PS51194">
    <property type="entry name" value="HELICASE_CTER"/>
    <property type="match status" value="1"/>
</dbReference>
<organism evidence="15 16">
    <name type="scientific">Meristemomyces frigidus</name>
    <dbReference type="NCBI Taxonomy" id="1508187"/>
    <lineage>
        <taxon>Eukaryota</taxon>
        <taxon>Fungi</taxon>
        <taxon>Dikarya</taxon>
        <taxon>Ascomycota</taxon>
        <taxon>Pezizomycotina</taxon>
        <taxon>Dothideomycetes</taxon>
        <taxon>Dothideomycetidae</taxon>
        <taxon>Mycosphaerellales</taxon>
        <taxon>Teratosphaeriaceae</taxon>
        <taxon>Meristemomyces</taxon>
    </lineage>
</organism>
<evidence type="ECO:0000256" key="12">
    <source>
        <dbReference type="SAM" id="MobiDB-lite"/>
    </source>
</evidence>
<feature type="domain" description="Helicase C-terminal" evidence="14">
    <location>
        <begin position="953"/>
        <end position="1118"/>
    </location>
</feature>
<evidence type="ECO:0000259" key="13">
    <source>
        <dbReference type="PROSITE" id="PS51192"/>
    </source>
</evidence>
<dbReference type="FunFam" id="1.20.120.1080:FF:000002">
    <property type="entry name" value="Putative ATP-dependent RNA helicase DHX36"/>
    <property type="match status" value="1"/>
</dbReference>
<feature type="compositionally biased region" description="Polar residues" evidence="12">
    <location>
        <begin position="387"/>
        <end position="397"/>
    </location>
</feature>
<evidence type="ECO:0000256" key="8">
    <source>
        <dbReference type="ARBA" id="ARBA00022840"/>
    </source>
</evidence>
<dbReference type="GO" id="GO:0016787">
    <property type="term" value="F:hydrolase activity"/>
    <property type="evidence" value="ECO:0007669"/>
    <property type="project" value="UniProtKB-KW"/>
</dbReference>
<dbReference type="Gene3D" id="1.20.120.1080">
    <property type="match status" value="1"/>
</dbReference>
<feature type="domain" description="Helicase ATP-binding" evidence="13">
    <location>
        <begin position="699"/>
        <end position="870"/>
    </location>
</feature>
<evidence type="ECO:0000256" key="2">
    <source>
        <dbReference type="ARBA" id="ARBA00012552"/>
    </source>
</evidence>
<dbReference type="Gene3D" id="3.40.50.300">
    <property type="entry name" value="P-loop containing nucleotide triphosphate hydrolases"/>
    <property type="match status" value="2"/>
</dbReference>
<protein>
    <recommendedName>
        <fullName evidence="2">RNA helicase</fullName>
        <ecNumber evidence="2">3.6.4.13</ecNumber>
    </recommendedName>
</protein>
<comment type="caution">
    <text evidence="15">The sequence shown here is derived from an EMBL/GenBank/DDBJ whole genome shotgun (WGS) entry which is preliminary data.</text>
</comment>
<feature type="compositionally biased region" description="Basic and acidic residues" evidence="12">
    <location>
        <begin position="254"/>
        <end position="266"/>
    </location>
</feature>
<sequence>MAGGKKKKKPAANPARGFATTSVPKASQVEVDDVKDTGNTTGAVAPNAVLSTEVKVADQRKALTTTNGSRELHELSPEELEASLEASEIQQYVERYAGKVRKEVSRQSSRLETEKRVLRTQAEFLSVREWLPDELMQQIVDLALSEETPEQASPKKQVLSGTDDDIARIWALRLCLLDSEISPERATQALSWLIANPPSGSSTSSSLWGLPEVLDWLALHTNKNGDQDYDEKKSNSRNMSSASPGDDELLVDETSTKHEDESEQRQLHTQSAPTMPIDDGPEVDVSDIGSDVEPDELIAAYLRTKTKLYEINSSLADSLHTSKKKTARSTKAPLPMAKNSAEKKLLEKLNRIASDVLFDQREADGHWLNIRADVAQAVADRKRLQLPQDQQEAQHQSDVPGMSFHGDVNEEAERMGKELLQESNEAEDDNFLSGMFDALPGVVTNGSSGADTGAGVSDANVNIRNFGKMVGMSPRRILEEACKSRDTGVKFNYKQVSPTTYACRHKVTVTWSKDQEVLDASYMPAVKHQQSTRMQSVTMETVATPDVAQSEAFVATAALFIIFSGSPKEEKVHMKLPAVLRDLWDELLLAKTDHAKIADGEEVKSIRALIESIAKSDQPANEDDEDDEVVFQANSRQRSRMQSGFATPVNETANDHTGDGYQPAELARMWAGKVATPGYQRMLVSRMNLPIFHYKAAALDTIARHPVTILVSETGSGKSTQLPAFILESELSQGRHCKVYCTEPRRISAISLANRVSEEMGERKGDVGTVRSLVGYSIRLESHTSSASRLVYATTGIVLRMLENYHGLGDITHLVIDEVHERTIDSDFLLILVRSLLHRRPDLKVVLMSATVDAQKFSNYLHGAPIIDVPGRTFPVQAKFLEDAIDLTGHTPEDATMIDDAADYTDADRAEEATTGQLTGYKPKTLKTLASYDEYRIDFGLIVKLLQKVAYDPAYQLFSRAILIFLPGIAEIRQLNDILGGHPAFSQGWKIYPLHSSFASDDQQAAFEVPPRGMRKIVLATNIAETGITIPDVTCVIDTGKHKEMRFDEKRQMSRLIMSFIARANAKQRRGRAGRVQEGICFHLFTKHRHDELMAENQTPEMLRLSLQELVMRVKICKLGGIEDALSQALDPPSSRNIRRAIDALVEVGALTSREELTPLGEQLAKLPLDGPLGKLVLLGSVFGCLDFALTAAAALTSKSPFLSPMHAKKQADTVRLAFKRGDSDLVTLYNAYSAWRRTCITQGMSEFHFCNKNFLSSQNLANIEDLKGQLLTSLAETGFVALNPAERAALLKVRPGSRQRNFVQLPDRCCVSDDDDRVIASIVAWSFYPKIVQKDGKGWRNIANNQALALHPSSVNKTSLPSDVTMLSFYSIMQATSKYTNAQETTPAPEIALVLLAGDAVFNVHAGVIVIDGHRLRYKVRDWKTMIVLKVLRSRAKEVLARVFKYPGKELTGLSRAWMDVLRVVLDTRKRS</sequence>
<dbReference type="InterPro" id="IPR048333">
    <property type="entry name" value="HA2_WH"/>
</dbReference>
<dbReference type="CDD" id="cd17917">
    <property type="entry name" value="DEXHc_RHA-like"/>
    <property type="match status" value="1"/>
</dbReference>
<dbReference type="SUPFAM" id="SSF52540">
    <property type="entry name" value="P-loop containing nucleoside triphosphate hydrolases"/>
    <property type="match status" value="1"/>
</dbReference>
<proteinExistence type="predicted"/>
<dbReference type="EC" id="3.6.4.13" evidence="2"/>
<accession>A0AAN7TT61</accession>
<gene>
    <name evidence="15" type="ORF">LTR62_001200</name>
</gene>
<evidence type="ECO:0000256" key="7">
    <source>
        <dbReference type="ARBA" id="ARBA00022806"/>
    </source>
</evidence>
<dbReference type="PANTHER" id="PTHR18934:SF145">
    <property type="entry name" value="ATP-DEPENDENT RNA HELICASE DHX57-RELATED"/>
    <property type="match status" value="1"/>
</dbReference>
<dbReference type="GO" id="GO:0005524">
    <property type="term" value="F:ATP binding"/>
    <property type="evidence" value="ECO:0007669"/>
    <property type="project" value="UniProtKB-KW"/>
</dbReference>
<evidence type="ECO:0000313" key="16">
    <source>
        <dbReference type="Proteomes" id="UP001310890"/>
    </source>
</evidence>
<evidence type="ECO:0000256" key="11">
    <source>
        <dbReference type="ARBA" id="ARBA00047984"/>
    </source>
</evidence>
<evidence type="ECO:0000256" key="3">
    <source>
        <dbReference type="ARBA" id="ARBA00022528"/>
    </source>
</evidence>
<keyword evidence="3" id="KW-0150">Chloroplast</keyword>
<evidence type="ECO:0000259" key="14">
    <source>
        <dbReference type="PROSITE" id="PS51194"/>
    </source>
</evidence>
<evidence type="ECO:0000256" key="5">
    <source>
        <dbReference type="ARBA" id="ARBA00022741"/>
    </source>
</evidence>
<dbReference type="EMBL" id="JAVRRL010000012">
    <property type="protein sequence ID" value="KAK5115541.1"/>
    <property type="molecule type" value="Genomic_DNA"/>
</dbReference>
<dbReference type="InterPro" id="IPR011709">
    <property type="entry name" value="DEAD-box_helicase_OB_fold"/>
</dbReference>
<dbReference type="InterPro" id="IPR001650">
    <property type="entry name" value="Helicase_C-like"/>
</dbReference>
<keyword evidence="10" id="KW-0809">Transit peptide</keyword>
<dbReference type="FunFam" id="3.40.50.300:FF:000500">
    <property type="entry name" value="ATP-dependent RNA helicase DHX29"/>
    <property type="match status" value="1"/>
</dbReference>
<dbReference type="GO" id="GO:0003724">
    <property type="term" value="F:RNA helicase activity"/>
    <property type="evidence" value="ECO:0007669"/>
    <property type="project" value="UniProtKB-EC"/>
</dbReference>